<comment type="caution">
    <text evidence="1">The sequence shown here is derived from an EMBL/GenBank/DDBJ whole genome shotgun (WGS) entry which is preliminary data.</text>
</comment>
<dbReference type="EMBL" id="WNYA01000001">
    <property type="protein sequence ID" value="KAG8593949.1"/>
    <property type="molecule type" value="Genomic_DNA"/>
</dbReference>
<dbReference type="AlphaFoldDB" id="A0AAV7D915"/>
<proteinExistence type="predicted"/>
<name>A0AAV7D915_ENGPU</name>
<evidence type="ECO:0000313" key="1">
    <source>
        <dbReference type="EMBL" id="KAG8593949.1"/>
    </source>
</evidence>
<sequence>MCILYCLLKVFKVFKSGRRPLTLRSPPSAVTKQKFAHWQKGRGEEIGGEKRTMGEKDNIEVTDICNMQNDINENNNQVMNY</sequence>
<reference evidence="1" key="1">
    <citation type="thesis" date="2020" institute="ProQuest LLC" country="789 East Eisenhower Parkway, Ann Arbor, MI, USA">
        <title>Comparative Genomics and Chromosome Evolution.</title>
        <authorList>
            <person name="Mudd A.B."/>
        </authorList>
    </citation>
    <scope>NUCLEOTIDE SEQUENCE</scope>
    <source>
        <strain evidence="1">237g6f4</strain>
        <tissue evidence="1">Blood</tissue>
    </source>
</reference>
<accession>A0AAV7D915</accession>
<keyword evidence="2" id="KW-1185">Reference proteome</keyword>
<evidence type="ECO:0000313" key="2">
    <source>
        <dbReference type="Proteomes" id="UP000824782"/>
    </source>
</evidence>
<organism evidence="1 2">
    <name type="scientific">Engystomops pustulosus</name>
    <name type="common">Tungara frog</name>
    <name type="synonym">Physalaemus pustulosus</name>
    <dbReference type="NCBI Taxonomy" id="76066"/>
    <lineage>
        <taxon>Eukaryota</taxon>
        <taxon>Metazoa</taxon>
        <taxon>Chordata</taxon>
        <taxon>Craniata</taxon>
        <taxon>Vertebrata</taxon>
        <taxon>Euteleostomi</taxon>
        <taxon>Amphibia</taxon>
        <taxon>Batrachia</taxon>
        <taxon>Anura</taxon>
        <taxon>Neobatrachia</taxon>
        <taxon>Hyloidea</taxon>
        <taxon>Leptodactylidae</taxon>
        <taxon>Leiuperinae</taxon>
        <taxon>Engystomops</taxon>
    </lineage>
</organism>
<gene>
    <name evidence="1" type="ORF">GDO81_001000</name>
</gene>
<protein>
    <submittedName>
        <fullName evidence="1">Uncharacterized protein</fullName>
    </submittedName>
</protein>
<dbReference type="Proteomes" id="UP000824782">
    <property type="component" value="Unassembled WGS sequence"/>
</dbReference>